<feature type="region of interest" description="Disordered" evidence="1">
    <location>
        <begin position="1"/>
        <end position="22"/>
    </location>
</feature>
<name>T1H2U5_MEGSC</name>
<evidence type="ECO:0000313" key="3">
    <source>
        <dbReference type="Proteomes" id="UP000015102"/>
    </source>
</evidence>
<accession>T1H2U5</accession>
<proteinExistence type="predicted"/>
<sequence>MTRLEESLVFNSNEDVPSPTRDKKECKNYRGISLLNIANKILATILCERLNPSCVWNPWVYRFISENTNILTRFKKSLLSQQQGGVEQNKRNSSVPKLLYY</sequence>
<reference evidence="3" key="1">
    <citation type="submission" date="2013-02" db="EMBL/GenBank/DDBJ databases">
        <authorList>
            <person name="Hughes D."/>
        </authorList>
    </citation>
    <scope>NUCLEOTIDE SEQUENCE</scope>
    <source>
        <strain>Durham</strain>
        <strain evidence="3">NC isolate 2 -- Noor lab</strain>
    </source>
</reference>
<dbReference type="EnsemblMetazoa" id="MESCA010550-RA">
    <property type="protein sequence ID" value="MESCA010550-PA"/>
    <property type="gene ID" value="MESCA010550"/>
</dbReference>
<dbReference type="Proteomes" id="UP000015102">
    <property type="component" value="Unassembled WGS sequence"/>
</dbReference>
<evidence type="ECO:0000313" key="2">
    <source>
        <dbReference type="EnsemblMetazoa" id="MESCA010550-PA"/>
    </source>
</evidence>
<dbReference type="HOGENOM" id="CLU_2294832_0_0_1"/>
<keyword evidence="3" id="KW-1185">Reference proteome</keyword>
<evidence type="ECO:0000256" key="1">
    <source>
        <dbReference type="SAM" id="MobiDB-lite"/>
    </source>
</evidence>
<dbReference type="AlphaFoldDB" id="T1H2U5"/>
<dbReference type="EMBL" id="CAQQ02379956">
    <property type="status" value="NOT_ANNOTATED_CDS"/>
    <property type="molecule type" value="Genomic_DNA"/>
</dbReference>
<reference evidence="2" key="2">
    <citation type="submission" date="2015-06" db="UniProtKB">
        <authorList>
            <consortium name="EnsemblMetazoa"/>
        </authorList>
    </citation>
    <scope>IDENTIFICATION</scope>
</reference>
<dbReference type="EMBL" id="CAQQ02379957">
    <property type="status" value="NOT_ANNOTATED_CDS"/>
    <property type="molecule type" value="Genomic_DNA"/>
</dbReference>
<organism evidence="2 3">
    <name type="scientific">Megaselia scalaris</name>
    <name type="common">Humpbacked fly</name>
    <name type="synonym">Phora scalaris</name>
    <dbReference type="NCBI Taxonomy" id="36166"/>
    <lineage>
        <taxon>Eukaryota</taxon>
        <taxon>Metazoa</taxon>
        <taxon>Ecdysozoa</taxon>
        <taxon>Arthropoda</taxon>
        <taxon>Hexapoda</taxon>
        <taxon>Insecta</taxon>
        <taxon>Pterygota</taxon>
        <taxon>Neoptera</taxon>
        <taxon>Endopterygota</taxon>
        <taxon>Diptera</taxon>
        <taxon>Brachycera</taxon>
        <taxon>Muscomorpha</taxon>
        <taxon>Platypezoidea</taxon>
        <taxon>Phoridae</taxon>
        <taxon>Megaseliini</taxon>
        <taxon>Megaselia</taxon>
    </lineage>
</organism>
<protein>
    <submittedName>
        <fullName evidence="2">Uncharacterized protein</fullName>
    </submittedName>
</protein>